<protein>
    <submittedName>
        <fullName evidence="1">Uncharacterized protein</fullName>
    </submittedName>
</protein>
<accession>A0A164Z7L8</accession>
<keyword evidence="2" id="KW-1185">Reference proteome</keyword>
<organism evidence="1 2">
    <name type="scientific">Daucus carota subsp. sativus</name>
    <name type="common">Carrot</name>
    <dbReference type="NCBI Taxonomy" id="79200"/>
    <lineage>
        <taxon>Eukaryota</taxon>
        <taxon>Viridiplantae</taxon>
        <taxon>Streptophyta</taxon>
        <taxon>Embryophyta</taxon>
        <taxon>Tracheophyta</taxon>
        <taxon>Spermatophyta</taxon>
        <taxon>Magnoliopsida</taxon>
        <taxon>eudicotyledons</taxon>
        <taxon>Gunneridae</taxon>
        <taxon>Pentapetalae</taxon>
        <taxon>asterids</taxon>
        <taxon>campanulids</taxon>
        <taxon>Apiales</taxon>
        <taxon>Apiaceae</taxon>
        <taxon>Apioideae</taxon>
        <taxon>Scandiceae</taxon>
        <taxon>Daucinae</taxon>
        <taxon>Daucus</taxon>
        <taxon>Daucus sect. Daucus</taxon>
    </lineage>
</organism>
<reference evidence="1" key="1">
    <citation type="journal article" date="2016" name="Nat. Genet.">
        <title>A high-quality carrot genome assembly provides new insights into carotenoid accumulation and asterid genome evolution.</title>
        <authorList>
            <person name="Iorizzo M."/>
            <person name="Ellison S."/>
            <person name="Senalik D."/>
            <person name="Zeng P."/>
            <person name="Satapoomin P."/>
            <person name="Huang J."/>
            <person name="Bowman M."/>
            <person name="Iovene M."/>
            <person name="Sanseverino W."/>
            <person name="Cavagnaro P."/>
            <person name="Yildiz M."/>
            <person name="Macko-Podgorni A."/>
            <person name="Moranska E."/>
            <person name="Grzebelus E."/>
            <person name="Grzebelus D."/>
            <person name="Ashrafi H."/>
            <person name="Zheng Z."/>
            <person name="Cheng S."/>
            <person name="Spooner D."/>
            <person name="Van Deynze A."/>
            <person name="Simon P."/>
        </authorList>
    </citation>
    <scope>NUCLEOTIDE SEQUENCE</scope>
    <source>
        <tissue evidence="1">Leaf</tissue>
    </source>
</reference>
<proteinExistence type="predicted"/>
<dbReference type="Proteomes" id="UP000077755">
    <property type="component" value="Chromosome 5"/>
</dbReference>
<reference evidence="1" key="2">
    <citation type="submission" date="2022-03" db="EMBL/GenBank/DDBJ databases">
        <title>Draft title - Genomic analysis of global carrot germplasm unveils the trajectory of domestication and the origin of high carotenoid orange carrot.</title>
        <authorList>
            <person name="Iorizzo M."/>
            <person name="Ellison S."/>
            <person name="Senalik D."/>
            <person name="Macko-Podgorni A."/>
            <person name="Grzebelus D."/>
            <person name="Bostan H."/>
            <person name="Rolling W."/>
            <person name="Curaba J."/>
            <person name="Simon P."/>
        </authorList>
    </citation>
    <scope>NUCLEOTIDE SEQUENCE</scope>
    <source>
        <tissue evidence="1">Leaf</tissue>
    </source>
</reference>
<evidence type="ECO:0000313" key="1">
    <source>
        <dbReference type="EMBL" id="WOH02030.1"/>
    </source>
</evidence>
<dbReference type="Gramene" id="KZM95475">
    <property type="protein sequence ID" value="KZM95475"/>
    <property type="gene ID" value="DCAR_018717"/>
</dbReference>
<name>A0A164Z7L8_DAUCS</name>
<dbReference type="AlphaFoldDB" id="A0A164Z7L8"/>
<sequence length="50" mass="6156">MEWQANIEDNIRGRREFRKRKDKCKIVMMRFENKMGREKWEWGIPSQGGV</sequence>
<dbReference type="EMBL" id="CP093347">
    <property type="protein sequence ID" value="WOH02030.1"/>
    <property type="molecule type" value="Genomic_DNA"/>
</dbReference>
<evidence type="ECO:0000313" key="2">
    <source>
        <dbReference type="Proteomes" id="UP000077755"/>
    </source>
</evidence>
<gene>
    <name evidence="1" type="ORF">DCAR_0521417</name>
</gene>